<dbReference type="InterPro" id="IPR036097">
    <property type="entry name" value="HisK_dim/P_sf"/>
</dbReference>
<comment type="catalytic activity">
    <reaction evidence="1">
        <text>ATP + protein L-histidine = ADP + protein N-phospho-L-histidine.</text>
        <dbReference type="EC" id="2.7.13.3"/>
    </reaction>
</comment>
<proteinExistence type="predicted"/>
<dbReference type="PANTHER" id="PTHR45436:SF14">
    <property type="entry name" value="SENSOR PROTEIN QSEC"/>
    <property type="match status" value="1"/>
</dbReference>
<keyword evidence="7" id="KW-0547">Nucleotide-binding</keyword>
<reference evidence="16 17" key="1">
    <citation type="submission" date="2018-03" db="EMBL/GenBank/DDBJ databases">
        <title>Comparative genomics illustrates the genes involved in a hyperalkaliphilic mechanisms of Serpentinomonas isolated from highly-alkaline calcium-rich serpentinized springs.</title>
        <authorList>
            <person name="Suzuki S."/>
            <person name="Ishii S."/>
            <person name="Walworth N."/>
            <person name="Bird L."/>
            <person name="Kuenen J.G."/>
            <person name="Nealson K.H."/>
        </authorList>
    </citation>
    <scope>NUCLEOTIDE SEQUENCE [LARGE SCALE GENOMIC DNA]</scope>
    <source>
        <strain evidence="16 17">83</strain>
    </source>
</reference>
<dbReference type="Proteomes" id="UP000238326">
    <property type="component" value="Unassembled WGS sequence"/>
</dbReference>
<evidence type="ECO:0000256" key="11">
    <source>
        <dbReference type="ARBA" id="ARBA00023012"/>
    </source>
</evidence>
<dbReference type="Pfam" id="PF02518">
    <property type="entry name" value="HATPase_c"/>
    <property type="match status" value="1"/>
</dbReference>
<keyword evidence="4" id="KW-0597">Phosphoprotein</keyword>
<evidence type="ECO:0000256" key="9">
    <source>
        <dbReference type="ARBA" id="ARBA00022840"/>
    </source>
</evidence>
<evidence type="ECO:0000256" key="5">
    <source>
        <dbReference type="ARBA" id="ARBA00022679"/>
    </source>
</evidence>
<evidence type="ECO:0000256" key="2">
    <source>
        <dbReference type="ARBA" id="ARBA00004141"/>
    </source>
</evidence>
<evidence type="ECO:0000256" key="4">
    <source>
        <dbReference type="ARBA" id="ARBA00022553"/>
    </source>
</evidence>
<name>A0A2S9KI22_9BURK</name>
<keyword evidence="9" id="KW-0067">ATP-binding</keyword>
<protein>
    <recommendedName>
        <fullName evidence="3">histidine kinase</fullName>
        <ecNumber evidence="3">2.7.13.3</ecNumber>
    </recommendedName>
</protein>
<feature type="region of interest" description="Disordered" evidence="13">
    <location>
        <begin position="57"/>
        <end position="87"/>
    </location>
</feature>
<keyword evidence="11" id="KW-0902">Two-component regulatory system</keyword>
<keyword evidence="5" id="KW-0808">Transferase</keyword>
<comment type="subcellular location">
    <subcellularLocation>
        <location evidence="2">Membrane</location>
        <topology evidence="2">Multi-pass membrane protein</topology>
    </subcellularLocation>
</comment>
<gene>
    <name evidence="16" type="ORF">C6P61_02940</name>
</gene>
<evidence type="ECO:0000256" key="10">
    <source>
        <dbReference type="ARBA" id="ARBA00022989"/>
    </source>
</evidence>
<dbReference type="OrthoDB" id="8554694at2"/>
<dbReference type="PANTHER" id="PTHR45436">
    <property type="entry name" value="SENSOR HISTIDINE KINASE YKOH"/>
    <property type="match status" value="1"/>
</dbReference>
<dbReference type="SUPFAM" id="SSF47384">
    <property type="entry name" value="Homodimeric domain of signal transducing histidine kinase"/>
    <property type="match status" value="1"/>
</dbReference>
<dbReference type="EMBL" id="PVLR01000007">
    <property type="protein sequence ID" value="PRD70103.1"/>
    <property type="molecule type" value="Genomic_DNA"/>
</dbReference>
<dbReference type="SMART" id="SM00387">
    <property type="entry name" value="HATPase_c"/>
    <property type="match status" value="1"/>
</dbReference>
<evidence type="ECO:0000259" key="15">
    <source>
        <dbReference type="PROSITE" id="PS50109"/>
    </source>
</evidence>
<dbReference type="InterPro" id="IPR003661">
    <property type="entry name" value="HisK_dim/P_dom"/>
</dbReference>
<dbReference type="PROSITE" id="PS50109">
    <property type="entry name" value="HIS_KIN"/>
    <property type="match status" value="1"/>
</dbReference>
<dbReference type="SUPFAM" id="SSF55874">
    <property type="entry name" value="ATPase domain of HSP90 chaperone/DNA topoisomerase II/histidine kinase"/>
    <property type="match status" value="1"/>
</dbReference>
<comment type="caution">
    <text evidence="16">The sequence shown here is derived from an EMBL/GenBank/DDBJ whole genome shotgun (WGS) entry which is preliminary data.</text>
</comment>
<keyword evidence="17" id="KW-1185">Reference proteome</keyword>
<sequence length="453" mass="50077">MNSIHSRLLVWLIGALLLSSLLASALTYEMAWRGFNTLRDYGLEQIAYSIVRHDTQDWLTDQPDPEPTAPSDQQVAAEPSQEQAQDDGQFVSQIWTSNGRLIYSSLTDTGPPLQEPGLHQVEWDGTHWRTYTLHDRERVIQVANPAERRWHAFLEYVPSLLAPLALLLLLLGFLISAAVSGALQPLRRLRDEIGTRDVALLSPLAPDEMPDEVQPLVDTLNQLLAKVDRLLATQRAFLADVAHELNTPLAAIKLQVQLAQQAQATGQPVSLDDLEAGIERAVHLVAQLLQMARLEPDARPLELQPVALERLARERVLAFLAQAEQKDIDLGLESEGPLEVQGDPQQLRVLVDNLIDNALRYCPRGARIDVRLRRQAGRTVLEVADDGPGIAEADKTRVLQRFVRLRPADTTGSGLGMAIVRQIVEQHHASLSLLDTPGGGLTVRVKWPAGGQV</sequence>
<evidence type="ECO:0000313" key="17">
    <source>
        <dbReference type="Proteomes" id="UP000238326"/>
    </source>
</evidence>
<dbReference type="GO" id="GO:0000155">
    <property type="term" value="F:phosphorelay sensor kinase activity"/>
    <property type="evidence" value="ECO:0007669"/>
    <property type="project" value="InterPro"/>
</dbReference>
<dbReference type="Gene3D" id="3.30.565.10">
    <property type="entry name" value="Histidine kinase-like ATPase, C-terminal domain"/>
    <property type="match status" value="1"/>
</dbReference>
<dbReference type="Gene3D" id="1.10.287.130">
    <property type="match status" value="1"/>
</dbReference>
<accession>A0A2S9KI22</accession>
<feature type="domain" description="Histidine kinase" evidence="15">
    <location>
        <begin position="240"/>
        <end position="451"/>
    </location>
</feature>
<dbReference type="InterPro" id="IPR004358">
    <property type="entry name" value="Sig_transdc_His_kin-like_C"/>
</dbReference>
<dbReference type="CDD" id="cd00082">
    <property type="entry name" value="HisKA"/>
    <property type="match status" value="1"/>
</dbReference>
<evidence type="ECO:0000256" key="1">
    <source>
        <dbReference type="ARBA" id="ARBA00000085"/>
    </source>
</evidence>
<evidence type="ECO:0000313" key="16">
    <source>
        <dbReference type="EMBL" id="PRD70103.1"/>
    </source>
</evidence>
<dbReference type="AlphaFoldDB" id="A0A2S9KI22"/>
<dbReference type="GO" id="GO:0005886">
    <property type="term" value="C:plasma membrane"/>
    <property type="evidence" value="ECO:0007669"/>
    <property type="project" value="TreeGrafter"/>
</dbReference>
<dbReference type="SMART" id="SM00388">
    <property type="entry name" value="HisKA"/>
    <property type="match status" value="1"/>
</dbReference>
<evidence type="ECO:0000256" key="6">
    <source>
        <dbReference type="ARBA" id="ARBA00022692"/>
    </source>
</evidence>
<dbReference type="RefSeq" id="WP_105728433.1">
    <property type="nucleotide sequence ID" value="NZ_PVLR01000007.1"/>
</dbReference>
<evidence type="ECO:0000256" key="12">
    <source>
        <dbReference type="ARBA" id="ARBA00023136"/>
    </source>
</evidence>
<dbReference type="Pfam" id="PF00512">
    <property type="entry name" value="HisKA"/>
    <property type="match status" value="1"/>
</dbReference>
<dbReference type="InterPro" id="IPR036890">
    <property type="entry name" value="HATPase_C_sf"/>
</dbReference>
<evidence type="ECO:0000256" key="14">
    <source>
        <dbReference type="SAM" id="Phobius"/>
    </source>
</evidence>
<keyword evidence="12 14" id="KW-0472">Membrane</keyword>
<evidence type="ECO:0000256" key="7">
    <source>
        <dbReference type="ARBA" id="ARBA00022741"/>
    </source>
</evidence>
<keyword evidence="8 16" id="KW-0418">Kinase</keyword>
<dbReference type="InterPro" id="IPR005467">
    <property type="entry name" value="His_kinase_dom"/>
</dbReference>
<keyword evidence="6 14" id="KW-0812">Transmembrane</keyword>
<dbReference type="EC" id="2.7.13.3" evidence="3"/>
<dbReference type="PRINTS" id="PR00344">
    <property type="entry name" value="BCTRLSENSOR"/>
</dbReference>
<organism evidence="16 17">
    <name type="scientific">Malikia spinosa</name>
    <dbReference type="NCBI Taxonomy" id="86180"/>
    <lineage>
        <taxon>Bacteria</taxon>
        <taxon>Pseudomonadati</taxon>
        <taxon>Pseudomonadota</taxon>
        <taxon>Betaproteobacteria</taxon>
        <taxon>Burkholderiales</taxon>
        <taxon>Comamonadaceae</taxon>
        <taxon>Malikia</taxon>
    </lineage>
</organism>
<dbReference type="GO" id="GO:0005524">
    <property type="term" value="F:ATP binding"/>
    <property type="evidence" value="ECO:0007669"/>
    <property type="project" value="UniProtKB-KW"/>
</dbReference>
<evidence type="ECO:0000256" key="3">
    <source>
        <dbReference type="ARBA" id="ARBA00012438"/>
    </source>
</evidence>
<feature type="transmembrane region" description="Helical" evidence="14">
    <location>
        <begin position="160"/>
        <end position="183"/>
    </location>
</feature>
<evidence type="ECO:0000256" key="13">
    <source>
        <dbReference type="SAM" id="MobiDB-lite"/>
    </source>
</evidence>
<dbReference type="InterPro" id="IPR003594">
    <property type="entry name" value="HATPase_dom"/>
</dbReference>
<dbReference type="InterPro" id="IPR050428">
    <property type="entry name" value="TCS_sensor_his_kinase"/>
</dbReference>
<keyword evidence="10 14" id="KW-1133">Transmembrane helix</keyword>
<evidence type="ECO:0000256" key="8">
    <source>
        <dbReference type="ARBA" id="ARBA00022777"/>
    </source>
</evidence>